<evidence type="ECO:0000256" key="2">
    <source>
        <dbReference type="ARBA" id="ARBA00022692"/>
    </source>
</evidence>
<dbReference type="GO" id="GO:0046819">
    <property type="term" value="P:protein secretion by the type V secretion system"/>
    <property type="evidence" value="ECO:0007669"/>
    <property type="project" value="TreeGrafter"/>
</dbReference>
<name>A0A518IY31_9BACT</name>
<dbReference type="EMBL" id="CP036318">
    <property type="protein sequence ID" value="QDV57999.1"/>
    <property type="molecule type" value="Genomic_DNA"/>
</dbReference>
<dbReference type="Pfam" id="PF08479">
    <property type="entry name" value="POTRA_2"/>
    <property type="match status" value="1"/>
</dbReference>
<reference evidence="6 7" key="1">
    <citation type="submission" date="2019-02" db="EMBL/GenBank/DDBJ databases">
        <title>Deep-cultivation of Planctomycetes and their phenomic and genomic characterization uncovers novel biology.</title>
        <authorList>
            <person name="Wiegand S."/>
            <person name="Jogler M."/>
            <person name="Boedeker C."/>
            <person name="Pinto D."/>
            <person name="Vollmers J."/>
            <person name="Rivas-Marin E."/>
            <person name="Kohn T."/>
            <person name="Peeters S.H."/>
            <person name="Heuer A."/>
            <person name="Rast P."/>
            <person name="Oberbeckmann S."/>
            <person name="Bunk B."/>
            <person name="Jeske O."/>
            <person name="Meyerdierks A."/>
            <person name="Storesund J.E."/>
            <person name="Kallscheuer N."/>
            <person name="Luecker S."/>
            <person name="Lage O.M."/>
            <person name="Pohl T."/>
            <person name="Merkel B.J."/>
            <person name="Hornburger P."/>
            <person name="Mueller R.-W."/>
            <person name="Bruemmer F."/>
            <person name="Labrenz M."/>
            <person name="Spormann A.M."/>
            <person name="Op den Camp H."/>
            <person name="Overmann J."/>
            <person name="Amann R."/>
            <person name="Jetten M.S.M."/>
            <person name="Mascher T."/>
            <person name="Medema M.H."/>
            <person name="Devos D.P."/>
            <person name="Kaster A.-K."/>
            <person name="Ovreas L."/>
            <person name="Rohde M."/>
            <person name="Galperin M.Y."/>
            <person name="Jogler C."/>
        </authorList>
    </citation>
    <scope>NUCLEOTIDE SEQUENCE [LARGE SCALE GENOMIC DNA]</scope>
    <source>
        <strain evidence="6 7">Mal33</strain>
    </source>
</reference>
<organism evidence="6 7">
    <name type="scientific">Rosistilla oblonga</name>
    <dbReference type="NCBI Taxonomy" id="2527990"/>
    <lineage>
        <taxon>Bacteria</taxon>
        <taxon>Pseudomonadati</taxon>
        <taxon>Planctomycetota</taxon>
        <taxon>Planctomycetia</taxon>
        <taxon>Pirellulales</taxon>
        <taxon>Pirellulaceae</taxon>
        <taxon>Rosistilla</taxon>
    </lineage>
</organism>
<protein>
    <submittedName>
        <fullName evidence="6">Heme/hemopexin transporter protein HuxB</fullName>
    </submittedName>
</protein>
<evidence type="ECO:0000256" key="3">
    <source>
        <dbReference type="ARBA" id="ARBA00023237"/>
    </source>
</evidence>
<keyword evidence="3" id="KW-0998">Cell outer membrane</keyword>
<proteinExistence type="predicted"/>
<dbReference type="RefSeq" id="WP_145287882.1">
    <property type="nucleotide sequence ID" value="NZ_CP036318.1"/>
</dbReference>
<dbReference type="GO" id="GO:0008320">
    <property type="term" value="F:protein transmembrane transporter activity"/>
    <property type="evidence" value="ECO:0007669"/>
    <property type="project" value="TreeGrafter"/>
</dbReference>
<evidence type="ECO:0000256" key="1">
    <source>
        <dbReference type="ARBA" id="ARBA00022452"/>
    </source>
</evidence>
<dbReference type="GO" id="GO:0098046">
    <property type="term" value="C:type V protein secretion system complex"/>
    <property type="evidence" value="ECO:0007669"/>
    <property type="project" value="TreeGrafter"/>
</dbReference>
<feature type="domain" description="Haemolysin activator HlyB C-terminal" evidence="4">
    <location>
        <begin position="224"/>
        <end position="543"/>
    </location>
</feature>
<dbReference type="PANTHER" id="PTHR34597">
    <property type="entry name" value="SLR1661 PROTEIN"/>
    <property type="match status" value="1"/>
</dbReference>
<dbReference type="InterPro" id="IPR051544">
    <property type="entry name" value="TPS_OM_transporter"/>
</dbReference>
<keyword evidence="1" id="KW-0472">Membrane</keyword>
<evidence type="ECO:0000313" key="7">
    <source>
        <dbReference type="Proteomes" id="UP000316770"/>
    </source>
</evidence>
<keyword evidence="2" id="KW-0812">Transmembrane</keyword>
<dbReference type="InterPro" id="IPR013686">
    <property type="entry name" value="Polypept-transport_assoc_ShlB"/>
</dbReference>
<evidence type="ECO:0000259" key="4">
    <source>
        <dbReference type="Pfam" id="PF03865"/>
    </source>
</evidence>
<dbReference type="Gene3D" id="2.40.160.50">
    <property type="entry name" value="membrane protein fhac: a member of the omp85/tpsb transporter family"/>
    <property type="match status" value="1"/>
</dbReference>
<evidence type="ECO:0000259" key="5">
    <source>
        <dbReference type="Pfam" id="PF08479"/>
    </source>
</evidence>
<dbReference type="InterPro" id="IPR005565">
    <property type="entry name" value="Hemolysn_activator_HlyB_C"/>
</dbReference>
<keyword evidence="1" id="KW-1134">Transmembrane beta strand</keyword>
<dbReference type="Pfam" id="PF03865">
    <property type="entry name" value="ShlB"/>
    <property type="match status" value="1"/>
</dbReference>
<dbReference type="PANTHER" id="PTHR34597:SF3">
    <property type="entry name" value="OUTER MEMBRANE TRANSPORTER CDIB"/>
    <property type="match status" value="1"/>
</dbReference>
<gene>
    <name evidence="6" type="primary">hxuB</name>
    <name evidence="6" type="ORF">Mal33_40150</name>
</gene>
<sequence>MDARHTTLRFIVAATLLFSIGKVGTAQNFERYKPLSLDARPLDARLPEPKDLPEKGSDEVLVASLDALIVLDDPSKVDTHNAFPDATGISIDFESQRSLVHDSGIRSILESHLHQPITLRKLNQLSREIILFYRRCGQPIVDVQIPEQKITAGTVQIVVIESRIGKVWVSGSRFSDAQRLRDQVRYNQVGSRIHESRLEEDLYWLNRSPFRHVDLALDAGEQDGTTDVRFQVTDVLPVRAYAGYEDTGVRTLGLERLYAGLILGNPFGYDGTLGYQYTSDLNFSALHAHAASYNVDFNRDYSLLTYGSWSSVAPSLPPPLDQSGEGWQTGIYLSRFFQRTSMREQAFSIGLDFKSTNNNLEFGGTNVQNSLADLVQINVGYDRLLRARNDNYLIVNHDLYIGPGSGFTSHSSAADFNTIRANTDPSYVYYRGHINGCYELPRNLEFRGGLTGQISSDRLLFSETLGLGGYDTIRGYDQRTLNGDGGWIANLELGFQPWIKRTSRGTSVLRSFVFADLGEAYTRSPVPGEIGDQFISSAGVGMRYAISNRVNLRLDYGHGFNDVPGTPKQDRIHLGLVSLFGPVPR</sequence>
<evidence type="ECO:0000313" key="6">
    <source>
        <dbReference type="EMBL" id="QDV57999.1"/>
    </source>
</evidence>
<dbReference type="Gene3D" id="3.10.20.310">
    <property type="entry name" value="membrane protein fhac"/>
    <property type="match status" value="1"/>
</dbReference>
<dbReference type="Proteomes" id="UP000316770">
    <property type="component" value="Chromosome"/>
</dbReference>
<feature type="domain" description="Polypeptide-transport-associated ShlB-type" evidence="5">
    <location>
        <begin position="91"/>
        <end position="161"/>
    </location>
</feature>
<keyword evidence="7" id="KW-1185">Reference proteome</keyword>
<dbReference type="AlphaFoldDB" id="A0A518IY31"/>
<accession>A0A518IY31</accession>